<evidence type="ECO:0000313" key="3">
    <source>
        <dbReference type="Proteomes" id="UP000051952"/>
    </source>
</evidence>
<dbReference type="AlphaFoldDB" id="A0A0S4ILG4"/>
<keyword evidence="3" id="KW-1185">Reference proteome</keyword>
<protein>
    <submittedName>
        <fullName evidence="2">Membrane-associated protein, putative</fullName>
    </submittedName>
</protein>
<feature type="non-terminal residue" evidence="2">
    <location>
        <position position="1183"/>
    </location>
</feature>
<feature type="transmembrane region" description="Helical" evidence="1">
    <location>
        <begin position="49"/>
        <end position="68"/>
    </location>
</feature>
<evidence type="ECO:0000256" key="1">
    <source>
        <dbReference type="SAM" id="Phobius"/>
    </source>
</evidence>
<sequence>MAMPRTDSVQRSLFAQTNTCRLFTSPLTYMSVAYISSPHVTAIFRLHTMLFHFLIASIISLLLLTSAVDAVSSCPTTSDGAAGTITVTGCTVDATYVLDVGSLVSALYDGGSRPTVFHVNIGDIVAVSASPVFFQVTNASAFSFSSIPVNVSIRSFVATDTATFSGVVFDIILPTQASSVDVGRVEITSSANLLPSSCGYAALCVSTSTASSVQSISFHTVIATLVQLVGQSVASGTTWAGVRFMSPTGITSWVLSNTNLQIGTLWLNASIATALGNLHGVEFPSTPTVVSSSSHVGVNTNCSTASVRCGAVLVLNTQDFSSVTAVYVPSITITSGTISIVDLNMTLQRAADGVAVTYVRDTARVLHFDKLSLQSSSAQVTISGITFADIQPSAPTTVSGRTIVTASLLALVYAANVTVNGSGTLFMSNNKMDVSWEHQASTVVLATLRNVTLTDVAGGAPVIHVSDNVMTVRLHGNASRAVNAVELWPQVDAHGASITVEYTTLHLGVVGPPDPVTVPLACRVVIVPSAWVLSSSTTLVVQSNTLHTLASSVTVATIQNHMLAATANLRVDTASSVKVLNSSFTTDAAGGTLLVSQLAVALFNGTLVVQDTNSLVLVQSATITASTTTASADVSALSVAGTTTLGAGGNITVADVVLSVTVTNNNIVSASVASFAAQVQCSTTSTTVLWITGTTLTVTASGFQVDRIGLYVASVAFTGISVSSGVVLTRSSVLYVQQANWSATLLQHSNDQGLVFVGGATGNGSAAVVTVSFSTLSMSMTAVGSNTAAAILLKGLGGSATNDAVPRLVLDHVHAIAQSSGAVTTSSTAVVEFQFNTDVLSFGGFGVLNSTLEIPAATSTSTGVSVKGSVGTLTTAPVVIGTSNIWVALTTATSAQCRGVAFSMKLVVLATWWDNKPNMISVHSANISASSPFVASGAITAAVYFAGDVTLYGGLLIFNSTLKSVGPAKLFGWGDYTANWKLYLDSRWNTSDIRFRIERNIVLTDRPAGSSAVASIVNGIAFYDIAISAGVRASINDNIFHQLSSNGADSNSGGQGWYCFQIQQFTIDGETTWTSENVVWYLRNTAEIYVSAAYVNNANAFSVGTAANNDGGSYLMAFSDNNVTVTVISNSGDGNGGTIATSSIVSWYHYFSWANSTLTFENNVGVINCGSKAGSPSGIYVDY</sequence>
<keyword evidence="1" id="KW-1133">Transmembrane helix</keyword>
<accession>A0A0S4ILG4</accession>
<dbReference type="Proteomes" id="UP000051952">
    <property type="component" value="Unassembled WGS sequence"/>
</dbReference>
<keyword evidence="1" id="KW-0472">Membrane</keyword>
<name>A0A0S4ILG4_BODSA</name>
<dbReference type="VEuPathDB" id="TriTrypDB:BSAL_53120"/>
<proteinExistence type="predicted"/>
<reference evidence="3" key="1">
    <citation type="submission" date="2015-09" db="EMBL/GenBank/DDBJ databases">
        <authorList>
            <consortium name="Pathogen Informatics"/>
        </authorList>
    </citation>
    <scope>NUCLEOTIDE SEQUENCE [LARGE SCALE GENOMIC DNA]</scope>
    <source>
        <strain evidence="3">Lake Konstanz</strain>
    </source>
</reference>
<keyword evidence="1" id="KW-0812">Transmembrane</keyword>
<evidence type="ECO:0000313" key="2">
    <source>
        <dbReference type="EMBL" id="CUE71361.1"/>
    </source>
</evidence>
<dbReference type="EMBL" id="CYKH01000107">
    <property type="protein sequence ID" value="CUE71361.1"/>
    <property type="molecule type" value="Genomic_DNA"/>
</dbReference>
<gene>
    <name evidence="2" type="ORF">BSAL_53120</name>
</gene>
<organism evidence="2 3">
    <name type="scientific">Bodo saltans</name>
    <name type="common">Flagellated protozoan</name>
    <dbReference type="NCBI Taxonomy" id="75058"/>
    <lineage>
        <taxon>Eukaryota</taxon>
        <taxon>Discoba</taxon>
        <taxon>Euglenozoa</taxon>
        <taxon>Kinetoplastea</taxon>
        <taxon>Metakinetoplastina</taxon>
        <taxon>Eubodonida</taxon>
        <taxon>Bodonidae</taxon>
        <taxon>Bodo</taxon>
    </lineage>
</organism>